<dbReference type="AlphaFoldDB" id="A0A9X1W3X8"/>
<dbReference type="Gene3D" id="3.40.50.1100">
    <property type="match status" value="2"/>
</dbReference>
<sequence>MVQASRTLFSDIPSAALQPLRLGWLDRAGVELAILRLDQVDPLLSGNKWYKLAHHLAAARAADAKGLISLGGPHSNHLHALAAAGQRFGLPTVGLLRGEPQATATVQDLQRFGMTLHWLGYGGYRDRHRADFFEAWRIRYPDYHCIPEGGGGLPGALGCATLPAMVEAQLPGLGWPDHQGWWLAAGTGTTLAGIVIGEAGMSGRPVFGALAGPVSHRVTDTVRQLLDEAGIRAPAYQLIDASRGGFARFDADLAHFMFETEREGRLLLEPVYTAKAMMALRLYVEAGYFAAGTRLVFVHTGGLQGRRAALPRLNALLR</sequence>
<gene>
    <name evidence="7" type="ORF">MST27_14435</name>
</gene>
<protein>
    <submittedName>
        <fullName evidence="7">Pyridoxal-phosphate dependent enzyme</fullName>
    </submittedName>
</protein>
<comment type="caution">
    <text evidence="7">The sequence shown here is derived from an EMBL/GenBank/DDBJ whole genome shotgun (WGS) entry which is preliminary data.</text>
</comment>
<proteinExistence type="inferred from homology"/>
<evidence type="ECO:0000313" key="7">
    <source>
        <dbReference type="EMBL" id="MCJ0974566.1"/>
    </source>
</evidence>
<evidence type="ECO:0000256" key="4">
    <source>
        <dbReference type="PIRSR" id="PIRSR006278-1"/>
    </source>
</evidence>
<keyword evidence="3 5" id="KW-0663">Pyridoxal phosphate</keyword>
<reference evidence="7" key="1">
    <citation type="submission" date="2022-03" db="EMBL/GenBank/DDBJ databases">
        <title>Pseudomonas marianensis sp. nov., a marine bacterium isolated from deep-sea sediments of the Mariana Trench.</title>
        <authorList>
            <person name="Wei Y."/>
        </authorList>
    </citation>
    <scope>NUCLEOTIDE SEQUENCE</scope>
    <source>
        <strain evidence="7">PS1</strain>
    </source>
</reference>
<dbReference type="Proteomes" id="UP001139682">
    <property type="component" value="Unassembled WGS sequence"/>
</dbReference>
<feature type="modified residue" description="N6-(pyridoxal phosphate)lysine" evidence="5">
    <location>
        <position position="48"/>
    </location>
</feature>
<name>A0A9X1W3X8_9GAMM</name>
<comment type="cofactor">
    <cofactor evidence="1">
        <name>pyridoxal 5'-phosphate</name>
        <dbReference type="ChEBI" id="CHEBI:597326"/>
    </cofactor>
</comment>
<comment type="similarity">
    <text evidence="2">Belongs to the ACC deaminase/D-cysteine desulfhydrase family.</text>
</comment>
<evidence type="ECO:0000259" key="6">
    <source>
        <dbReference type="Pfam" id="PF00291"/>
    </source>
</evidence>
<accession>A0A9X1W3X8</accession>
<evidence type="ECO:0000256" key="5">
    <source>
        <dbReference type="PIRSR" id="PIRSR006278-2"/>
    </source>
</evidence>
<evidence type="ECO:0000313" key="8">
    <source>
        <dbReference type="Proteomes" id="UP001139682"/>
    </source>
</evidence>
<dbReference type="SUPFAM" id="SSF53686">
    <property type="entry name" value="Tryptophan synthase beta subunit-like PLP-dependent enzymes"/>
    <property type="match status" value="1"/>
</dbReference>
<dbReference type="InterPro" id="IPR036052">
    <property type="entry name" value="TrpB-like_PALP_sf"/>
</dbReference>
<dbReference type="InterPro" id="IPR027278">
    <property type="entry name" value="ACCD_DCysDesulf"/>
</dbReference>
<keyword evidence="8" id="KW-1185">Reference proteome</keyword>
<dbReference type="PANTHER" id="PTHR43780">
    <property type="entry name" value="1-AMINOCYCLOPROPANE-1-CARBOXYLATE DEAMINASE-RELATED"/>
    <property type="match status" value="1"/>
</dbReference>
<dbReference type="GO" id="GO:0019148">
    <property type="term" value="F:D-cysteine desulfhydrase activity"/>
    <property type="evidence" value="ECO:0007669"/>
    <property type="project" value="TreeGrafter"/>
</dbReference>
<dbReference type="InterPro" id="IPR001926">
    <property type="entry name" value="TrpB-like_PALP"/>
</dbReference>
<dbReference type="EMBL" id="JALGRD010000007">
    <property type="protein sequence ID" value="MCJ0974566.1"/>
    <property type="molecule type" value="Genomic_DNA"/>
</dbReference>
<organism evidence="7 8">
    <name type="scientific">Stutzerimonas marianensis</name>
    <dbReference type="NCBI Taxonomy" id="2929513"/>
    <lineage>
        <taxon>Bacteria</taxon>
        <taxon>Pseudomonadati</taxon>
        <taxon>Pseudomonadota</taxon>
        <taxon>Gammaproteobacteria</taxon>
        <taxon>Pseudomonadales</taxon>
        <taxon>Pseudomonadaceae</taxon>
        <taxon>Stutzerimonas</taxon>
    </lineage>
</organism>
<dbReference type="PIRSF" id="PIRSF006278">
    <property type="entry name" value="ACCD_DCysDesulf"/>
    <property type="match status" value="1"/>
</dbReference>
<evidence type="ECO:0000256" key="1">
    <source>
        <dbReference type="ARBA" id="ARBA00001933"/>
    </source>
</evidence>
<feature type="active site" description="Nucleophile" evidence="4">
    <location>
        <position position="75"/>
    </location>
</feature>
<dbReference type="RefSeq" id="WP_243606654.1">
    <property type="nucleotide sequence ID" value="NZ_JALGRD010000007.1"/>
</dbReference>
<dbReference type="Pfam" id="PF00291">
    <property type="entry name" value="PALP"/>
    <property type="match status" value="1"/>
</dbReference>
<evidence type="ECO:0000256" key="2">
    <source>
        <dbReference type="ARBA" id="ARBA00008639"/>
    </source>
</evidence>
<dbReference type="PANTHER" id="PTHR43780:SF2">
    <property type="entry name" value="1-AMINOCYCLOPROPANE-1-CARBOXYLATE DEAMINASE-RELATED"/>
    <property type="match status" value="1"/>
</dbReference>
<evidence type="ECO:0000256" key="3">
    <source>
        <dbReference type="ARBA" id="ARBA00022898"/>
    </source>
</evidence>
<feature type="domain" description="Tryptophan synthase beta chain-like PALP" evidence="6">
    <location>
        <begin position="27"/>
        <end position="301"/>
    </location>
</feature>